<evidence type="ECO:0000313" key="2">
    <source>
        <dbReference type="EMBL" id="MFD1787008.1"/>
    </source>
</evidence>
<protein>
    <submittedName>
        <fullName evidence="2">GDSL-type esterase/lipase family protein</fullName>
    </submittedName>
</protein>
<dbReference type="SUPFAM" id="SSF52266">
    <property type="entry name" value="SGNH hydrolase"/>
    <property type="match status" value="1"/>
</dbReference>
<feature type="domain" description="SGNH hydrolase-type esterase" evidence="1">
    <location>
        <begin position="5"/>
        <end position="134"/>
    </location>
</feature>
<comment type="caution">
    <text evidence="2">The sequence shown here is derived from an EMBL/GenBank/DDBJ whole genome shotgun (WGS) entry which is preliminary data.</text>
</comment>
<name>A0ABW4NA73_9SPHN</name>
<dbReference type="EMBL" id="JBHUFC010000002">
    <property type="protein sequence ID" value="MFD1787008.1"/>
    <property type="molecule type" value="Genomic_DNA"/>
</dbReference>
<dbReference type="InterPro" id="IPR036514">
    <property type="entry name" value="SGNH_hydro_sf"/>
</dbReference>
<proteinExistence type="predicted"/>
<sequence length="160" mass="16316">MGGSGIDGGNSLEARFAADAALAPRYVTVLIGANDLTGYPSADAWLNALWTYVAKWKATGAKVAVGTVLPQCLTQNPTVTAEHAARRTIVNAAIRAAVGGKIDGVIDFAADPVMGPDSAACDRSLYGDGLHPTDGTAGDANGQGKLSLVYTAAVETLITR</sequence>
<dbReference type="Gene3D" id="3.40.50.1110">
    <property type="entry name" value="SGNH hydrolase"/>
    <property type="match status" value="1"/>
</dbReference>
<dbReference type="Proteomes" id="UP001597283">
    <property type="component" value="Unassembled WGS sequence"/>
</dbReference>
<gene>
    <name evidence="2" type="ORF">ACFSC3_05425</name>
</gene>
<dbReference type="Pfam" id="PF13472">
    <property type="entry name" value="Lipase_GDSL_2"/>
    <property type="match status" value="1"/>
</dbReference>
<dbReference type="RefSeq" id="WP_380939381.1">
    <property type="nucleotide sequence ID" value="NZ_JBHUFC010000002.1"/>
</dbReference>
<reference evidence="3" key="1">
    <citation type="journal article" date="2019" name="Int. J. Syst. Evol. Microbiol.">
        <title>The Global Catalogue of Microorganisms (GCM) 10K type strain sequencing project: providing services to taxonomists for standard genome sequencing and annotation.</title>
        <authorList>
            <consortium name="The Broad Institute Genomics Platform"/>
            <consortium name="The Broad Institute Genome Sequencing Center for Infectious Disease"/>
            <person name="Wu L."/>
            <person name="Ma J."/>
        </authorList>
    </citation>
    <scope>NUCLEOTIDE SEQUENCE [LARGE SCALE GENOMIC DNA]</scope>
    <source>
        <strain evidence="3">Q85</strain>
    </source>
</reference>
<accession>A0ABW4NA73</accession>
<keyword evidence="3" id="KW-1185">Reference proteome</keyword>
<evidence type="ECO:0000259" key="1">
    <source>
        <dbReference type="Pfam" id="PF13472"/>
    </source>
</evidence>
<organism evidence="2 3">
    <name type="scientific">Sphingomonas floccifaciens</name>
    <dbReference type="NCBI Taxonomy" id="1844115"/>
    <lineage>
        <taxon>Bacteria</taxon>
        <taxon>Pseudomonadati</taxon>
        <taxon>Pseudomonadota</taxon>
        <taxon>Alphaproteobacteria</taxon>
        <taxon>Sphingomonadales</taxon>
        <taxon>Sphingomonadaceae</taxon>
        <taxon>Sphingomonas</taxon>
    </lineage>
</organism>
<evidence type="ECO:0000313" key="3">
    <source>
        <dbReference type="Proteomes" id="UP001597283"/>
    </source>
</evidence>
<dbReference type="InterPro" id="IPR013830">
    <property type="entry name" value="SGNH_hydro"/>
</dbReference>